<organism evidence="2 3">
    <name type="scientific">Candidatus Scybalenecus merdavium</name>
    <dbReference type="NCBI Taxonomy" id="2840939"/>
    <lineage>
        <taxon>Bacteria</taxon>
        <taxon>Bacillati</taxon>
        <taxon>Bacillota</taxon>
        <taxon>Clostridia</taxon>
        <taxon>Eubacteriales</taxon>
        <taxon>Oscillospiraceae</taxon>
        <taxon>Oscillospiraceae incertae sedis</taxon>
        <taxon>Candidatus Scybalenecus</taxon>
    </lineage>
</organism>
<evidence type="ECO:0000313" key="3">
    <source>
        <dbReference type="Proteomes" id="UP000824125"/>
    </source>
</evidence>
<comment type="caution">
    <text evidence="2">The sequence shown here is derived from an EMBL/GenBank/DDBJ whole genome shotgun (WGS) entry which is preliminary data.</text>
</comment>
<gene>
    <name evidence="2" type="ORF">IAD23_05245</name>
</gene>
<keyword evidence="1" id="KW-0472">Membrane</keyword>
<dbReference type="Proteomes" id="UP000824125">
    <property type="component" value="Unassembled WGS sequence"/>
</dbReference>
<evidence type="ECO:0000313" key="2">
    <source>
        <dbReference type="EMBL" id="HIU69347.1"/>
    </source>
</evidence>
<dbReference type="AlphaFoldDB" id="A0A9D1SND2"/>
<sequence>MTTSGDFRRYAQNSAAYDLSFFEAQRPRPAEQEERRKRSIRVVEPKPLTGAQLRAEQKACTSFNIRVMCVVAVCFAFLAASVAMFAYTNQLTHEVSSIEDDISYAQAENTQLTSTLDSMVSLSEIDDYAVNVLGMTKVQASQVRYIDGASFKQARDQQIEAPRPSDILKNKQVIS</sequence>
<accession>A0A9D1SND2</accession>
<dbReference type="EMBL" id="DVNM01000028">
    <property type="protein sequence ID" value="HIU69347.1"/>
    <property type="molecule type" value="Genomic_DNA"/>
</dbReference>
<proteinExistence type="predicted"/>
<evidence type="ECO:0008006" key="4">
    <source>
        <dbReference type="Google" id="ProtNLM"/>
    </source>
</evidence>
<keyword evidence="1" id="KW-1133">Transmembrane helix</keyword>
<name>A0A9D1SND2_9FIRM</name>
<reference evidence="2" key="1">
    <citation type="submission" date="2020-10" db="EMBL/GenBank/DDBJ databases">
        <authorList>
            <person name="Gilroy R."/>
        </authorList>
    </citation>
    <scope>NUCLEOTIDE SEQUENCE</scope>
    <source>
        <strain evidence="2">CHK176-6737</strain>
    </source>
</reference>
<keyword evidence="1" id="KW-0812">Transmembrane</keyword>
<evidence type="ECO:0000256" key="1">
    <source>
        <dbReference type="SAM" id="Phobius"/>
    </source>
</evidence>
<reference evidence="2" key="2">
    <citation type="journal article" date="2021" name="PeerJ">
        <title>Extensive microbial diversity within the chicken gut microbiome revealed by metagenomics and culture.</title>
        <authorList>
            <person name="Gilroy R."/>
            <person name="Ravi A."/>
            <person name="Getino M."/>
            <person name="Pursley I."/>
            <person name="Horton D.L."/>
            <person name="Alikhan N.F."/>
            <person name="Baker D."/>
            <person name="Gharbi K."/>
            <person name="Hall N."/>
            <person name="Watson M."/>
            <person name="Adriaenssens E.M."/>
            <person name="Foster-Nyarko E."/>
            <person name="Jarju S."/>
            <person name="Secka A."/>
            <person name="Antonio M."/>
            <person name="Oren A."/>
            <person name="Chaudhuri R.R."/>
            <person name="La Ragione R."/>
            <person name="Hildebrand F."/>
            <person name="Pallen M.J."/>
        </authorList>
    </citation>
    <scope>NUCLEOTIDE SEQUENCE</scope>
    <source>
        <strain evidence="2">CHK176-6737</strain>
    </source>
</reference>
<feature type="transmembrane region" description="Helical" evidence="1">
    <location>
        <begin position="63"/>
        <end position="87"/>
    </location>
</feature>
<protein>
    <recommendedName>
        <fullName evidence="4">Cell division protein FtsL</fullName>
    </recommendedName>
</protein>